<dbReference type="InterPro" id="IPR020846">
    <property type="entry name" value="MFS_dom"/>
</dbReference>
<evidence type="ECO:0000313" key="11">
    <source>
        <dbReference type="EMBL" id="KAG4415122.1"/>
    </source>
</evidence>
<comment type="caution">
    <text evidence="11">The sequence shown here is derived from an EMBL/GenBank/DDBJ whole genome shotgun (WGS) entry which is preliminary data.</text>
</comment>
<dbReference type="InterPro" id="IPR005828">
    <property type="entry name" value="MFS_sugar_transport-like"/>
</dbReference>
<dbReference type="PROSITE" id="PS00216">
    <property type="entry name" value="SUGAR_TRANSPORT_1"/>
    <property type="match status" value="1"/>
</dbReference>
<keyword evidence="3 7" id="KW-0813">Transport</keyword>
<feature type="transmembrane region" description="Helical" evidence="9">
    <location>
        <begin position="374"/>
        <end position="393"/>
    </location>
</feature>
<dbReference type="PANTHER" id="PTHR48020:SF22">
    <property type="entry name" value="MAJOR FACILITATOR SUPERFAMILY (MFS) PROFILE DOMAIN-CONTAINING PROTEIN-RELATED"/>
    <property type="match status" value="1"/>
</dbReference>
<evidence type="ECO:0000256" key="5">
    <source>
        <dbReference type="ARBA" id="ARBA00022989"/>
    </source>
</evidence>
<dbReference type="PROSITE" id="PS00217">
    <property type="entry name" value="SUGAR_TRANSPORT_2"/>
    <property type="match status" value="1"/>
</dbReference>
<evidence type="ECO:0000256" key="3">
    <source>
        <dbReference type="ARBA" id="ARBA00022448"/>
    </source>
</evidence>
<feature type="transmembrane region" description="Helical" evidence="9">
    <location>
        <begin position="312"/>
        <end position="334"/>
    </location>
</feature>
<dbReference type="GO" id="GO:1904679">
    <property type="term" value="P:myo-inositol import across plasma membrane"/>
    <property type="evidence" value="ECO:0007669"/>
    <property type="project" value="TreeGrafter"/>
</dbReference>
<feature type="transmembrane region" description="Helical" evidence="9">
    <location>
        <begin position="220"/>
        <end position="239"/>
    </location>
</feature>
<evidence type="ECO:0000256" key="4">
    <source>
        <dbReference type="ARBA" id="ARBA00022692"/>
    </source>
</evidence>
<protein>
    <recommendedName>
        <fullName evidence="10">Major facilitator superfamily (MFS) profile domain-containing protein</fullName>
    </recommendedName>
</protein>
<keyword evidence="6 9" id="KW-0472">Membrane</keyword>
<evidence type="ECO:0000256" key="6">
    <source>
        <dbReference type="ARBA" id="ARBA00023136"/>
    </source>
</evidence>
<dbReference type="PRINTS" id="PR00171">
    <property type="entry name" value="SUGRTRNSPORT"/>
</dbReference>
<accession>A0A8H7W4P4</accession>
<comment type="similarity">
    <text evidence="2 7">Belongs to the major facilitator superfamily. Sugar transporter (TC 2.A.1.1) family.</text>
</comment>
<feature type="transmembrane region" description="Helical" evidence="9">
    <location>
        <begin position="460"/>
        <end position="482"/>
    </location>
</feature>
<feature type="transmembrane region" description="Helical" evidence="9">
    <location>
        <begin position="192"/>
        <end position="214"/>
    </location>
</feature>
<evidence type="ECO:0000256" key="1">
    <source>
        <dbReference type="ARBA" id="ARBA00004141"/>
    </source>
</evidence>
<feature type="transmembrane region" description="Helical" evidence="9">
    <location>
        <begin position="133"/>
        <end position="152"/>
    </location>
</feature>
<evidence type="ECO:0000256" key="9">
    <source>
        <dbReference type="SAM" id="Phobius"/>
    </source>
</evidence>
<evidence type="ECO:0000256" key="2">
    <source>
        <dbReference type="ARBA" id="ARBA00010992"/>
    </source>
</evidence>
<dbReference type="PROSITE" id="PS50850">
    <property type="entry name" value="MFS"/>
    <property type="match status" value="1"/>
</dbReference>
<feature type="compositionally biased region" description="Basic and acidic residues" evidence="8">
    <location>
        <begin position="13"/>
        <end position="25"/>
    </location>
</feature>
<feature type="compositionally biased region" description="Basic and acidic residues" evidence="8">
    <location>
        <begin position="540"/>
        <end position="554"/>
    </location>
</feature>
<gene>
    <name evidence="11" type="ORF">IFR04_011759</name>
</gene>
<dbReference type="AlphaFoldDB" id="A0A8H7W4P4"/>
<feature type="transmembrane region" description="Helical" evidence="9">
    <location>
        <begin position="424"/>
        <end position="448"/>
    </location>
</feature>
<keyword evidence="4 9" id="KW-0812">Transmembrane</keyword>
<feature type="region of interest" description="Disordered" evidence="8">
    <location>
        <begin position="538"/>
        <end position="561"/>
    </location>
</feature>
<dbReference type="Pfam" id="PF00083">
    <property type="entry name" value="Sugar_tr"/>
    <property type="match status" value="1"/>
</dbReference>
<evidence type="ECO:0000259" key="10">
    <source>
        <dbReference type="PROSITE" id="PS50850"/>
    </source>
</evidence>
<dbReference type="SUPFAM" id="SSF103473">
    <property type="entry name" value="MFS general substrate transporter"/>
    <property type="match status" value="1"/>
</dbReference>
<evidence type="ECO:0000256" key="7">
    <source>
        <dbReference type="RuleBase" id="RU003346"/>
    </source>
</evidence>
<evidence type="ECO:0000313" key="12">
    <source>
        <dbReference type="Proteomes" id="UP000664132"/>
    </source>
</evidence>
<sequence>MVTTWTRRLAKRVSNEPRREEKEDQQAGPPPAYEPSRGGGAVDVGSGDMRDLVDIEEIDPTFWSWYAPSVAGIGGALFGFDTGTIGHVLPQLHSALAGGVTTDQKALIVAMAPVGAFFGGLLILLADKYGRKAVMYLSDVLYIIGAVLQSTARSVPQIVIARVIVGLSIGGASAVSPMYIGEVAPAKTRGTMTGTFNLAITGTQLVGYGIGVGLGETLAGWRIMTGIGAGIALLWLVLLPFCPESPRYLVTVDRNKAEAAVQKLRSNATPYQVDQHVAQLETYMEDARLARGDRGKIRQFCQLFKKENRWKTFAACGLMALSQLSGFNSLMYFAPTLLVALGFPPATAVAIPGTNLLVTVVYMYLVDRMGRRRILLLTSPIMFVSLIVSIVAWEFNKTLDTSIADDLADEILDGLIPSPPLEKASFIIIASMIGMVVGYAGAIGNLAWTSSEFFPVELRAYGTMLMNMFNWGPNVLVSGTFLPLFEHAGAPATSGIYAGLSGLGTIFAYFFYPEVKGLPLEDIKEIFAADESPVKAANRKQRELREARRNRDGLVEGGNNV</sequence>
<proteinExistence type="inferred from homology"/>
<dbReference type="Proteomes" id="UP000664132">
    <property type="component" value="Unassembled WGS sequence"/>
</dbReference>
<feature type="transmembrane region" description="Helical" evidence="9">
    <location>
        <begin position="346"/>
        <end position="365"/>
    </location>
</feature>
<dbReference type="InterPro" id="IPR036259">
    <property type="entry name" value="MFS_trans_sf"/>
</dbReference>
<dbReference type="EMBL" id="JAFJYH010000235">
    <property type="protein sequence ID" value="KAG4415122.1"/>
    <property type="molecule type" value="Genomic_DNA"/>
</dbReference>
<dbReference type="PANTHER" id="PTHR48020">
    <property type="entry name" value="PROTON MYO-INOSITOL COTRANSPORTER"/>
    <property type="match status" value="1"/>
</dbReference>
<feature type="domain" description="Major facilitator superfamily (MFS) profile" evidence="10">
    <location>
        <begin position="67"/>
        <end position="516"/>
    </location>
</feature>
<keyword evidence="5 9" id="KW-1133">Transmembrane helix</keyword>
<name>A0A8H7W4P4_9HELO</name>
<dbReference type="Gene3D" id="1.20.1250.20">
    <property type="entry name" value="MFS general substrate transporter like domains"/>
    <property type="match status" value="1"/>
</dbReference>
<comment type="subcellular location">
    <subcellularLocation>
        <location evidence="1">Membrane</location>
        <topology evidence="1">Multi-pass membrane protein</topology>
    </subcellularLocation>
</comment>
<dbReference type="GO" id="GO:0005366">
    <property type="term" value="F:myo-inositol:proton symporter activity"/>
    <property type="evidence" value="ECO:0007669"/>
    <property type="project" value="TreeGrafter"/>
</dbReference>
<reference evidence="11" key="1">
    <citation type="submission" date="2021-02" db="EMBL/GenBank/DDBJ databases">
        <title>Genome sequence Cadophora malorum strain M34.</title>
        <authorList>
            <person name="Stefanovic E."/>
            <person name="Vu D."/>
            <person name="Scully C."/>
            <person name="Dijksterhuis J."/>
            <person name="Roader J."/>
            <person name="Houbraken J."/>
        </authorList>
    </citation>
    <scope>NUCLEOTIDE SEQUENCE</scope>
    <source>
        <strain evidence="11">M34</strain>
    </source>
</reference>
<feature type="transmembrane region" description="Helical" evidence="9">
    <location>
        <begin position="106"/>
        <end position="126"/>
    </location>
</feature>
<feature type="transmembrane region" description="Helical" evidence="9">
    <location>
        <begin position="158"/>
        <end position="180"/>
    </location>
</feature>
<dbReference type="InterPro" id="IPR003663">
    <property type="entry name" value="Sugar/inositol_transpt"/>
</dbReference>
<dbReference type="InterPro" id="IPR005829">
    <property type="entry name" value="Sugar_transporter_CS"/>
</dbReference>
<dbReference type="OrthoDB" id="4540492at2759"/>
<evidence type="ECO:0000256" key="8">
    <source>
        <dbReference type="SAM" id="MobiDB-lite"/>
    </source>
</evidence>
<feature type="transmembrane region" description="Helical" evidence="9">
    <location>
        <begin position="494"/>
        <end position="512"/>
    </location>
</feature>
<dbReference type="NCBIfam" id="TIGR00879">
    <property type="entry name" value="SP"/>
    <property type="match status" value="1"/>
</dbReference>
<keyword evidence="12" id="KW-1185">Reference proteome</keyword>
<feature type="region of interest" description="Disordered" evidence="8">
    <location>
        <begin position="1"/>
        <end position="40"/>
    </location>
</feature>
<organism evidence="11 12">
    <name type="scientific">Cadophora malorum</name>
    <dbReference type="NCBI Taxonomy" id="108018"/>
    <lineage>
        <taxon>Eukaryota</taxon>
        <taxon>Fungi</taxon>
        <taxon>Dikarya</taxon>
        <taxon>Ascomycota</taxon>
        <taxon>Pezizomycotina</taxon>
        <taxon>Leotiomycetes</taxon>
        <taxon>Helotiales</taxon>
        <taxon>Ploettnerulaceae</taxon>
        <taxon>Cadophora</taxon>
    </lineage>
</organism>
<dbReference type="InterPro" id="IPR050814">
    <property type="entry name" value="Myo-inositol_Transporter"/>
</dbReference>
<dbReference type="GO" id="GO:0016020">
    <property type="term" value="C:membrane"/>
    <property type="evidence" value="ECO:0007669"/>
    <property type="project" value="UniProtKB-SubCell"/>
</dbReference>